<name>A0A5B2WV19_9PSEU</name>
<accession>A0A5B2WV19</accession>
<evidence type="ECO:0000313" key="2">
    <source>
        <dbReference type="EMBL" id="KAA2254878.1"/>
    </source>
</evidence>
<dbReference type="AlphaFoldDB" id="A0A5B2WV19"/>
<protein>
    <submittedName>
        <fullName evidence="2">Uncharacterized protein</fullName>
    </submittedName>
</protein>
<feature type="compositionally biased region" description="Acidic residues" evidence="1">
    <location>
        <begin position="9"/>
        <end position="19"/>
    </location>
</feature>
<sequence length="62" mass="6911">MPDQVQPNDESETTPENTEEVVLNRRERRAGGKSIPVANKVPIGKPRGVVVHNRSYSNRRSG</sequence>
<keyword evidence="3" id="KW-1185">Reference proteome</keyword>
<dbReference type="RefSeq" id="WP_149853066.1">
    <property type="nucleotide sequence ID" value="NZ_VUOB01000059.1"/>
</dbReference>
<evidence type="ECO:0000313" key="3">
    <source>
        <dbReference type="Proteomes" id="UP000323454"/>
    </source>
</evidence>
<feature type="region of interest" description="Disordered" evidence="1">
    <location>
        <begin position="1"/>
        <end position="62"/>
    </location>
</feature>
<gene>
    <name evidence="2" type="ORF">F0L68_29290</name>
</gene>
<reference evidence="2 3" key="1">
    <citation type="submission" date="2019-09" db="EMBL/GenBank/DDBJ databases">
        <title>Goodfellowia gen. nov., a new genus of the Pseudonocardineae related to Actinoalloteichus, containing Goodfellowia coeruleoviolacea gen. nov., comb. nov. gen. nov., comb. nov.</title>
        <authorList>
            <person name="Labeda D."/>
        </authorList>
    </citation>
    <scope>NUCLEOTIDE SEQUENCE [LARGE SCALE GENOMIC DNA]</scope>
    <source>
        <strain evidence="2 3">AN110305</strain>
    </source>
</reference>
<reference evidence="2 3" key="2">
    <citation type="submission" date="2019-09" db="EMBL/GenBank/DDBJ databases">
        <authorList>
            <person name="Jin C."/>
        </authorList>
    </citation>
    <scope>NUCLEOTIDE SEQUENCE [LARGE SCALE GENOMIC DNA]</scope>
    <source>
        <strain evidence="2 3">AN110305</strain>
    </source>
</reference>
<dbReference type="Proteomes" id="UP000323454">
    <property type="component" value="Unassembled WGS sequence"/>
</dbReference>
<organism evidence="2 3">
    <name type="scientific">Solihabitans fulvus</name>
    <dbReference type="NCBI Taxonomy" id="1892852"/>
    <lineage>
        <taxon>Bacteria</taxon>
        <taxon>Bacillati</taxon>
        <taxon>Actinomycetota</taxon>
        <taxon>Actinomycetes</taxon>
        <taxon>Pseudonocardiales</taxon>
        <taxon>Pseudonocardiaceae</taxon>
        <taxon>Solihabitans</taxon>
    </lineage>
</organism>
<proteinExistence type="predicted"/>
<evidence type="ECO:0000256" key="1">
    <source>
        <dbReference type="SAM" id="MobiDB-lite"/>
    </source>
</evidence>
<dbReference type="EMBL" id="VUOB01000059">
    <property type="protein sequence ID" value="KAA2254878.1"/>
    <property type="molecule type" value="Genomic_DNA"/>
</dbReference>
<comment type="caution">
    <text evidence="2">The sequence shown here is derived from an EMBL/GenBank/DDBJ whole genome shotgun (WGS) entry which is preliminary data.</text>
</comment>